<dbReference type="AlphaFoldDB" id="A0A2S5T1Y8"/>
<evidence type="ECO:0000313" key="4">
    <source>
        <dbReference type="Proteomes" id="UP000239406"/>
    </source>
</evidence>
<dbReference type="InterPro" id="IPR008869">
    <property type="entry name" value="MlaC/ttg2D"/>
</dbReference>
<proteinExistence type="predicted"/>
<protein>
    <submittedName>
        <fullName evidence="3">Phospholipid transport system substrate-binding protein</fullName>
    </submittedName>
</protein>
<evidence type="ECO:0000313" key="3">
    <source>
        <dbReference type="EMBL" id="TCP08063.1"/>
    </source>
</evidence>
<dbReference type="Proteomes" id="UP000239406">
    <property type="component" value="Unassembled WGS sequence"/>
</dbReference>
<keyword evidence="4" id="KW-1185">Reference proteome</keyword>
<dbReference type="PANTHER" id="PTHR36573:SF1">
    <property type="entry name" value="INTERMEMBRANE PHOSPHOLIPID TRANSPORT SYSTEM BINDING PROTEIN MLAC"/>
    <property type="match status" value="1"/>
</dbReference>
<comment type="caution">
    <text evidence="2">The sequence shown here is derived from an EMBL/GenBank/DDBJ whole genome shotgun (WGS) entry which is preliminary data.</text>
</comment>
<dbReference type="Proteomes" id="UP000294772">
    <property type="component" value="Unassembled WGS sequence"/>
</dbReference>
<keyword evidence="1" id="KW-0732">Signal</keyword>
<sequence length="206" mass="23199">MNFRGFVAACLSGLLFVCASAGAQQQAPDALIEQVSKEVLETARNDPAIQAGDLQRITTLVEEKILPHVNFRRMTASAVGRYWRQATPEQRQRLEAEFKQLLMRTYAGALAQVRNQQVHMKPFRAAPEDKEVIVRTEVRGQGEPVQVDYRLEKTERGWKIYDVNVLGVWLVENYRSSFAQEIGQVGIDGLIQKLVERNKNAGSGQS</sequence>
<reference evidence="3 5" key="2">
    <citation type="submission" date="2019-03" db="EMBL/GenBank/DDBJ databases">
        <title>Genomic Encyclopedia of Type Strains, Phase IV (KMG-IV): sequencing the most valuable type-strain genomes for metagenomic binning, comparative biology and taxonomic classification.</title>
        <authorList>
            <person name="Goeker M."/>
        </authorList>
    </citation>
    <scope>NUCLEOTIDE SEQUENCE [LARGE SCALE GENOMIC DNA]</scope>
    <source>
        <strain evidence="3 5">DSM 15264</strain>
    </source>
</reference>
<dbReference type="PANTHER" id="PTHR36573">
    <property type="entry name" value="INTERMEMBRANE PHOSPHOLIPID TRANSPORT SYSTEM BINDING PROTEIN MLAC"/>
    <property type="match status" value="1"/>
</dbReference>
<reference evidence="2 4" key="1">
    <citation type="submission" date="2018-02" db="EMBL/GenBank/DDBJ databases">
        <title>Reclassifiation of [Polyangium] brachysporum DSM 7029 as Guopingzhaonella breviflexa gen. nov., sp. nov., a member of the family Comamonadaceae.</title>
        <authorList>
            <person name="Tang B."/>
        </authorList>
    </citation>
    <scope>NUCLEOTIDE SEQUENCE [LARGE SCALE GENOMIC DNA]</scope>
    <source>
        <strain evidence="2 4">DSM 15344</strain>
    </source>
</reference>
<dbReference type="Pfam" id="PF05494">
    <property type="entry name" value="MlaC"/>
    <property type="match status" value="1"/>
</dbReference>
<dbReference type="PIRSF" id="PIRSF004649">
    <property type="entry name" value="MlaC"/>
    <property type="match status" value="1"/>
</dbReference>
<dbReference type="Gene3D" id="3.10.450.50">
    <property type="match status" value="1"/>
</dbReference>
<organism evidence="2 4">
    <name type="scientific">Caldimonas thermodepolymerans</name>
    <dbReference type="NCBI Taxonomy" id="215580"/>
    <lineage>
        <taxon>Bacteria</taxon>
        <taxon>Pseudomonadati</taxon>
        <taxon>Pseudomonadota</taxon>
        <taxon>Betaproteobacteria</taxon>
        <taxon>Burkholderiales</taxon>
        <taxon>Sphaerotilaceae</taxon>
        <taxon>Caldimonas</taxon>
    </lineage>
</organism>
<dbReference type="OrthoDB" id="9798905at2"/>
<dbReference type="RefSeq" id="WP_104358327.1">
    <property type="nucleotide sequence ID" value="NZ_CALFFA010000066.1"/>
</dbReference>
<name>A0A2S5T1Y8_9BURK</name>
<evidence type="ECO:0000313" key="2">
    <source>
        <dbReference type="EMBL" id="PPE68966.1"/>
    </source>
</evidence>
<dbReference type="EMBL" id="PSNY01000016">
    <property type="protein sequence ID" value="PPE68966.1"/>
    <property type="molecule type" value="Genomic_DNA"/>
</dbReference>
<feature type="chain" id="PRO_5040584286" evidence="1">
    <location>
        <begin position="24"/>
        <end position="206"/>
    </location>
</feature>
<dbReference type="EMBL" id="SLXF01000003">
    <property type="protein sequence ID" value="TCP08063.1"/>
    <property type="molecule type" value="Genomic_DNA"/>
</dbReference>
<evidence type="ECO:0000313" key="5">
    <source>
        <dbReference type="Proteomes" id="UP000294772"/>
    </source>
</evidence>
<evidence type="ECO:0000256" key="1">
    <source>
        <dbReference type="SAM" id="SignalP"/>
    </source>
</evidence>
<gene>
    <name evidence="2" type="ORF">C1702_13945</name>
    <name evidence="3" type="ORF">EV676_10395</name>
</gene>
<feature type="signal peptide" evidence="1">
    <location>
        <begin position="1"/>
        <end position="23"/>
    </location>
</feature>
<dbReference type="Gene3D" id="1.10.10.640">
    <property type="entry name" value="phospholipid-binding protein"/>
    <property type="match status" value="1"/>
</dbReference>
<accession>A0A2S5T1Y8</accession>